<protein>
    <submittedName>
        <fullName evidence="3">Uncharacterized protein</fullName>
    </submittedName>
</protein>
<evidence type="ECO:0000313" key="3">
    <source>
        <dbReference type="EMBL" id="QTX11889.1"/>
    </source>
</evidence>
<dbReference type="Pfam" id="PF22352">
    <property type="entry name" value="K319L-like_PKD"/>
    <property type="match status" value="1"/>
</dbReference>
<dbReference type="Proteomes" id="UP000664466">
    <property type="component" value="Unassembled WGS sequence"/>
</dbReference>
<accession>A0A8B0SLX3</accession>
<proteinExistence type="predicted"/>
<name>A0A8B0SLX3_9GAMM</name>
<organism evidence="3">
    <name type="scientific">Thiothrix fructosivorans</name>
    <dbReference type="NCBI Taxonomy" id="111770"/>
    <lineage>
        <taxon>Bacteria</taxon>
        <taxon>Pseudomonadati</taxon>
        <taxon>Pseudomonadota</taxon>
        <taxon>Gammaproteobacteria</taxon>
        <taxon>Thiotrichales</taxon>
        <taxon>Thiotrichaceae</taxon>
        <taxon>Thiothrix</taxon>
    </lineage>
</organism>
<dbReference type="EMBL" id="CP072748">
    <property type="protein sequence ID" value="QTX11889.1"/>
    <property type="molecule type" value="Genomic_DNA"/>
</dbReference>
<keyword evidence="1" id="KW-0175">Coiled coil</keyword>
<dbReference type="InterPro" id="IPR013783">
    <property type="entry name" value="Ig-like_fold"/>
</dbReference>
<keyword evidence="4" id="KW-1185">Reference proteome</keyword>
<gene>
    <name evidence="3" type="ORF">J1836_006005</name>
    <name evidence="2" type="ORF">J1836_06820</name>
</gene>
<dbReference type="EMBL" id="JAFMPM010000006">
    <property type="protein sequence ID" value="MBO0612641.1"/>
    <property type="molecule type" value="Genomic_DNA"/>
</dbReference>
<dbReference type="Gene3D" id="2.60.40.10">
    <property type="entry name" value="Immunoglobulins"/>
    <property type="match status" value="1"/>
</dbReference>
<feature type="coiled-coil region" evidence="1">
    <location>
        <begin position="559"/>
        <end position="586"/>
    </location>
</feature>
<evidence type="ECO:0000313" key="2">
    <source>
        <dbReference type="EMBL" id="MBO0612641.1"/>
    </source>
</evidence>
<reference evidence="3" key="2">
    <citation type="submission" date="2021-04" db="EMBL/GenBank/DDBJ databases">
        <title>Complete Genome and methylome analysis of Thiothrix fructosivorans ATCC 49748.</title>
        <authorList>
            <person name="Fomenkov A."/>
            <person name="Sun L."/>
            <person name="Vincze T."/>
            <person name="Grabovich M.Y."/>
            <person name="Roberts R.J."/>
        </authorList>
    </citation>
    <scope>NUCLEOTIDE SEQUENCE</scope>
    <source>
        <strain evidence="3">ATCC 49748</strain>
    </source>
</reference>
<reference evidence="2 4" key="1">
    <citation type="submission" date="2021-03" db="EMBL/GenBank/DDBJ databases">
        <title>Draft genome and methylome analysis of Thiotrix fructosivoruns ATCC 49748.</title>
        <authorList>
            <person name="Fomenkov A."/>
            <person name="Grabovich M.Y."/>
            <person name="Roberts R.J."/>
        </authorList>
    </citation>
    <scope>NUCLEOTIDE SEQUENCE [LARGE SCALE GENOMIC DNA]</scope>
    <source>
        <strain evidence="2 4">ATCC 49748</strain>
    </source>
</reference>
<dbReference type="AlphaFoldDB" id="A0A8B0SLX3"/>
<sequence length="852" mass="93087">MILFQCDKKRLVGFFHHYVRYGLMVICAALMVGGECNSDVAVNTPLRDNIVVATMDVVNASPENNTLPIASAGSAQIVKEDVLVTLDARASKGNISSYQWVQEKHPLGIAVLLSGATTATPTFIAPKLIGLQSTQLLFKLTVTDNEGNTAKDGVLITVEKNADPNEFFSLDGVPDNFAFVHSGLINSTAEMGVEYKFKPIINGEASNITFSIEEKPKWAKFSEVDGTLSGVPSTEDLGFYPNVKIKGIRRGKTDEIGPFSIEVKVWDRVSFCAGRSQKNGLTYCSANMEKLSSTGSCQIWGDFHSPILEPSSIKLYSATTPQELETLGTAYCHKKEPTYDKVTKTCPTGYQAIDQVIKGAGGRVVYKVSDPLCVAQMTAPQYADKLMNEFEDKLSYYQDEYNKYLNDPEKLQGFTPLQPSFEGPDTQGHLIINLPPPISLQHNLEKQRRQFEQYLSEAERGLHYQDPNTTIGVCPTIDAGQGWNKGVCFTWDRQFGDRSMFSLNTEAMGMLRMSGESLAQLTVSSYILGNPFNIVNLSQQSKVWTIPEQVDKKYFSVVKHSAAETAAKLNQEVDNINSQLTAMQSAVKGSAFKSELGLLANIVRKQEKELSPAGSNLSWNKPLANLAQTLETPPITIPVGAVSISFSAGVGGEMNVNTEGSLTDQLSVKSTGVTADAKLQGKLNTSYALNLNARAGAEMPGLAEMGGYGVLNYMHVDMPLRASVTASELLSGLPPKLELDWQAVMLAGEVGAYAKVNEVVTKLVVKPVVNLWNKLVPKKLEVPEEKIKTIEYRYPLYKTPGIKIGYQAQSRPDLALKSSLLTNDIGYMPIYCSRGPRGCPKSYGSSILVVTE</sequence>
<dbReference type="RefSeq" id="WP_207250332.1">
    <property type="nucleotide sequence ID" value="NZ_JAFMPM010000006.1"/>
</dbReference>
<evidence type="ECO:0000256" key="1">
    <source>
        <dbReference type="SAM" id="Coils"/>
    </source>
</evidence>
<evidence type="ECO:0000313" key="4">
    <source>
        <dbReference type="Proteomes" id="UP000664466"/>
    </source>
</evidence>